<dbReference type="Pfam" id="PF00106">
    <property type="entry name" value="adh_short"/>
    <property type="match status" value="1"/>
</dbReference>
<protein>
    <recommendedName>
        <fullName evidence="5">3-ketoacyl-ACP reductase</fullName>
    </recommendedName>
</protein>
<dbReference type="PANTHER" id="PTHR42879">
    <property type="entry name" value="3-OXOACYL-(ACYL-CARRIER-PROTEIN) REDUCTASE"/>
    <property type="match status" value="1"/>
</dbReference>
<organism evidence="4">
    <name type="scientific">Tolypothrix bouteillei VB521301</name>
    <dbReference type="NCBI Taxonomy" id="1479485"/>
    <lineage>
        <taxon>Bacteria</taxon>
        <taxon>Bacillati</taxon>
        <taxon>Cyanobacteriota</taxon>
        <taxon>Cyanophyceae</taxon>
        <taxon>Nostocales</taxon>
        <taxon>Tolypothrichaceae</taxon>
        <taxon>Tolypothrix</taxon>
    </lineage>
</organism>
<dbReference type="CDD" id="cd05233">
    <property type="entry name" value="SDR_c"/>
    <property type="match status" value="1"/>
</dbReference>
<dbReference type="GO" id="GO:0032787">
    <property type="term" value="P:monocarboxylic acid metabolic process"/>
    <property type="evidence" value="ECO:0007669"/>
    <property type="project" value="UniProtKB-ARBA"/>
</dbReference>
<dbReference type="InterPro" id="IPR050259">
    <property type="entry name" value="SDR"/>
</dbReference>
<proteinExistence type="inferred from homology"/>
<evidence type="ECO:0000256" key="2">
    <source>
        <dbReference type="ARBA" id="ARBA00023002"/>
    </source>
</evidence>
<dbReference type="FunFam" id="3.40.50.720:FF:000084">
    <property type="entry name" value="Short-chain dehydrogenase reductase"/>
    <property type="match status" value="1"/>
</dbReference>
<gene>
    <name evidence="4" type="ORF">DA73_0217655</name>
</gene>
<dbReference type="GO" id="GO:0016491">
    <property type="term" value="F:oxidoreductase activity"/>
    <property type="evidence" value="ECO:0007669"/>
    <property type="project" value="UniProtKB-KW"/>
</dbReference>
<dbReference type="EMBL" id="JHEG02000048">
    <property type="protein sequence ID" value="KIE11489.1"/>
    <property type="molecule type" value="Genomic_DNA"/>
</dbReference>
<dbReference type="SUPFAM" id="SSF51735">
    <property type="entry name" value="NAD(P)-binding Rossmann-fold domains"/>
    <property type="match status" value="1"/>
</dbReference>
<dbReference type="InterPro" id="IPR020904">
    <property type="entry name" value="Sc_DH/Rdtase_CS"/>
</dbReference>
<dbReference type="PRINTS" id="PR00080">
    <property type="entry name" value="SDRFAMILY"/>
</dbReference>
<evidence type="ECO:0000313" key="4">
    <source>
        <dbReference type="EMBL" id="KIE11489.1"/>
    </source>
</evidence>
<dbReference type="InterPro" id="IPR036291">
    <property type="entry name" value="NAD(P)-bd_dom_sf"/>
</dbReference>
<accession>A0A0C1R1L9</accession>
<keyword evidence="2" id="KW-0560">Oxidoreductase</keyword>
<dbReference type="PROSITE" id="PS00061">
    <property type="entry name" value="ADH_SHORT"/>
    <property type="match status" value="1"/>
</dbReference>
<dbReference type="Gene3D" id="3.40.50.720">
    <property type="entry name" value="NAD(P)-binding Rossmann-like Domain"/>
    <property type="match status" value="1"/>
</dbReference>
<comment type="similarity">
    <text evidence="1 3">Belongs to the short-chain dehydrogenases/reductases (SDR) family.</text>
</comment>
<dbReference type="InterPro" id="IPR002347">
    <property type="entry name" value="SDR_fam"/>
</dbReference>
<name>A0A0C1R1L9_9CYAN</name>
<dbReference type="PRINTS" id="PR00081">
    <property type="entry name" value="GDHRDH"/>
</dbReference>
<evidence type="ECO:0000256" key="3">
    <source>
        <dbReference type="RuleBase" id="RU000363"/>
    </source>
</evidence>
<dbReference type="AlphaFoldDB" id="A0A0C1R1L9"/>
<evidence type="ECO:0000256" key="1">
    <source>
        <dbReference type="ARBA" id="ARBA00006484"/>
    </source>
</evidence>
<sequence length="267" mass="28135">MTGAARGIGLATAVELARQGADIALLDIAQPQGVRNIHSYRLANRTELEKAVRLVQAEGRRALPIVADVRDLAAMKQAAETTLRELGGLDILVANAGIAIWSPFDEMTSQQWSDVIDVNLTGVANSMWAVIPHMQKQKRGRIIAVSSIGGRMGVAGVANYSATKWGVIGLVKSVALELGQDNITVNAVAPGAVNTPLYRSEGQRRSTSANTAQDQDKVALAYHALPIPALEPTDVATAIAFLTKDDAQYISGAVLDVAAGGNARYTA</sequence>
<reference evidence="4" key="1">
    <citation type="journal article" date="2015" name="Genome Announc.">
        <title>Draft Genome Sequence of Tolypothrix boutellei Strain VB521301.</title>
        <authorList>
            <person name="Chandrababunaidu M.M."/>
            <person name="Singh D."/>
            <person name="Sen D."/>
            <person name="Bhan S."/>
            <person name="Das S."/>
            <person name="Gupta A."/>
            <person name="Adhikary S.P."/>
            <person name="Tripathy S."/>
        </authorList>
    </citation>
    <scope>NUCLEOTIDE SEQUENCE</scope>
    <source>
        <strain evidence="4">VB521301</strain>
    </source>
</reference>
<dbReference type="PANTHER" id="PTHR42879:SF2">
    <property type="entry name" value="3-OXOACYL-[ACYL-CARRIER-PROTEIN] REDUCTASE FABG"/>
    <property type="match status" value="1"/>
</dbReference>
<comment type="caution">
    <text evidence="4">The sequence shown here is derived from an EMBL/GenBank/DDBJ whole genome shotgun (WGS) entry which is preliminary data.</text>
</comment>
<evidence type="ECO:0008006" key="5">
    <source>
        <dbReference type="Google" id="ProtNLM"/>
    </source>
</evidence>
<dbReference type="STRING" id="1479485.DA73_0217655"/>